<evidence type="ECO:0000256" key="1">
    <source>
        <dbReference type="ARBA" id="ARBA00022679"/>
    </source>
</evidence>
<feature type="domain" description="HD-GYP" evidence="6">
    <location>
        <begin position="313"/>
        <end position="506"/>
    </location>
</feature>
<accession>A0A1W2C2F2</accession>
<name>A0A1W2C2F2_9BACT</name>
<dbReference type="InterPro" id="IPR001789">
    <property type="entry name" value="Sig_transdc_resp-reg_receiver"/>
</dbReference>
<dbReference type="NCBIfam" id="TIGR00277">
    <property type="entry name" value="HDIG"/>
    <property type="match status" value="1"/>
</dbReference>
<evidence type="ECO:0000259" key="6">
    <source>
        <dbReference type="PROSITE" id="PS51832"/>
    </source>
</evidence>
<keyword evidence="2" id="KW-0418">Kinase</keyword>
<dbReference type="InterPro" id="IPR011006">
    <property type="entry name" value="CheY-like_superfamily"/>
</dbReference>
<evidence type="ECO:0000259" key="5">
    <source>
        <dbReference type="PROSITE" id="PS51831"/>
    </source>
</evidence>
<evidence type="ECO:0000313" key="7">
    <source>
        <dbReference type="EMBL" id="SMC79072.1"/>
    </source>
</evidence>
<evidence type="ECO:0000256" key="2">
    <source>
        <dbReference type="ARBA" id="ARBA00022777"/>
    </source>
</evidence>
<dbReference type="SUPFAM" id="SSF52172">
    <property type="entry name" value="CheY-like"/>
    <property type="match status" value="1"/>
</dbReference>
<keyword evidence="1" id="KW-0808">Transferase</keyword>
<dbReference type="Gene3D" id="3.30.450.40">
    <property type="match status" value="1"/>
</dbReference>
<feature type="domain" description="Response regulatory" evidence="4">
    <location>
        <begin position="9"/>
        <end position="124"/>
    </location>
</feature>
<sequence>MMDDGTQTTILVVDDEEGILEITEEYFVRKGYEVFTARNGKEAMAIIDTGIHIGCCFTDINMPVMDGLELAERIRKKDASLPVVVMTGFPSLENSIETLKNGVVDYLIKPVNLEQMELALRRILRERGLFVENLLLREEVKRQERIKALNEELVAKVEEVNLLNKIMDDFSSFNSSHDIFNHVVALSLEVSKADEVSFYIYSESGNILFPMACSNIEQRLGENMEGPFKDLLLTTMVEDDPLLVSTTEHPGLFYGARSFMASPLKIRDKVFGIVTASISHGDAHFTEKDIFLLNFISHKAASAIENTALYENIYDNLFATLYAFVAALEARDPYTQQHSKRVAEVSVMIGRELGCTDEELDVLQFAGHLHDIGKIGIRDDILLKPSRLNDEEYEKIKEHPVIGADIVGQLGLWTKEQDIIRHHHEHYNGNGYPMGARENEIPRLARILSVADAFDAMASDRAYRRKMSKAKVIGIIREESGKQFDPEAVAAFLKISDRAWEGCPGG</sequence>
<dbReference type="PANTHER" id="PTHR45228">
    <property type="entry name" value="CYCLIC DI-GMP PHOSPHODIESTERASE TM_0186-RELATED"/>
    <property type="match status" value="1"/>
</dbReference>
<keyword evidence="3" id="KW-0597">Phosphoprotein</keyword>
<dbReference type="InterPro" id="IPR003607">
    <property type="entry name" value="HD/PDEase_dom"/>
</dbReference>
<feature type="modified residue" description="4-aspartylphosphate" evidence="3">
    <location>
        <position position="59"/>
    </location>
</feature>
<dbReference type="Pfam" id="PF01590">
    <property type="entry name" value="GAF"/>
    <property type="match status" value="1"/>
</dbReference>
<reference evidence="7 8" key="1">
    <citation type="submission" date="2017-04" db="EMBL/GenBank/DDBJ databases">
        <authorList>
            <person name="Afonso C.L."/>
            <person name="Miller P.J."/>
            <person name="Scott M.A."/>
            <person name="Spackman E."/>
            <person name="Goraichik I."/>
            <person name="Dimitrov K.M."/>
            <person name="Suarez D.L."/>
            <person name="Swayne D.E."/>
        </authorList>
    </citation>
    <scope>NUCLEOTIDE SEQUENCE [LARGE SCALE GENOMIC DNA]</scope>
    <source>
        <strain evidence="7 8">DSM 3385</strain>
    </source>
</reference>
<dbReference type="PROSITE" id="PS50110">
    <property type="entry name" value="RESPONSE_REGULATORY"/>
    <property type="match status" value="1"/>
</dbReference>
<dbReference type="EMBL" id="FWXY01000010">
    <property type="protein sequence ID" value="SMC79072.1"/>
    <property type="molecule type" value="Genomic_DNA"/>
</dbReference>
<dbReference type="Proteomes" id="UP000192418">
    <property type="component" value="Unassembled WGS sequence"/>
</dbReference>
<dbReference type="SMART" id="SM00448">
    <property type="entry name" value="REC"/>
    <property type="match status" value="1"/>
</dbReference>
<dbReference type="Pfam" id="PF00072">
    <property type="entry name" value="Response_reg"/>
    <property type="match status" value="1"/>
</dbReference>
<dbReference type="GO" id="GO:0016301">
    <property type="term" value="F:kinase activity"/>
    <property type="evidence" value="ECO:0007669"/>
    <property type="project" value="UniProtKB-KW"/>
</dbReference>
<dbReference type="SMART" id="SM00471">
    <property type="entry name" value="HDc"/>
    <property type="match status" value="1"/>
</dbReference>
<evidence type="ECO:0000313" key="8">
    <source>
        <dbReference type="Proteomes" id="UP000192418"/>
    </source>
</evidence>
<dbReference type="SMART" id="SM00065">
    <property type="entry name" value="GAF"/>
    <property type="match status" value="1"/>
</dbReference>
<dbReference type="GO" id="GO:0000160">
    <property type="term" value="P:phosphorelay signal transduction system"/>
    <property type="evidence" value="ECO:0007669"/>
    <property type="project" value="InterPro"/>
</dbReference>
<dbReference type="InterPro" id="IPR052020">
    <property type="entry name" value="Cyclic_di-GMP/3'3'-cGAMP_PDE"/>
</dbReference>
<dbReference type="SUPFAM" id="SSF55781">
    <property type="entry name" value="GAF domain-like"/>
    <property type="match status" value="1"/>
</dbReference>
<evidence type="ECO:0000259" key="4">
    <source>
        <dbReference type="PROSITE" id="PS50110"/>
    </source>
</evidence>
<dbReference type="AlphaFoldDB" id="A0A1W2C2F2"/>
<evidence type="ECO:0000256" key="3">
    <source>
        <dbReference type="PROSITE-ProRule" id="PRU00169"/>
    </source>
</evidence>
<dbReference type="PROSITE" id="PS51832">
    <property type="entry name" value="HD_GYP"/>
    <property type="match status" value="1"/>
</dbReference>
<dbReference type="RefSeq" id="WP_232367123.1">
    <property type="nucleotide sequence ID" value="NZ_FWXY01000010.1"/>
</dbReference>
<dbReference type="STRING" id="1121400.SAMN02746065_11071"/>
<protein>
    <submittedName>
        <fullName evidence="7">HDIG domain-containing protein</fullName>
    </submittedName>
</protein>
<dbReference type="InterPro" id="IPR003018">
    <property type="entry name" value="GAF"/>
</dbReference>
<dbReference type="Gene3D" id="1.10.3210.10">
    <property type="entry name" value="Hypothetical protein af1432"/>
    <property type="match status" value="1"/>
</dbReference>
<gene>
    <name evidence="7" type="ORF">SAMN02746065_11071</name>
</gene>
<dbReference type="PANTHER" id="PTHR45228:SF4">
    <property type="entry name" value="LIPOPROTEIN"/>
    <property type="match status" value="1"/>
</dbReference>
<dbReference type="InterPro" id="IPR029016">
    <property type="entry name" value="GAF-like_dom_sf"/>
</dbReference>
<dbReference type="InterPro" id="IPR037522">
    <property type="entry name" value="HD_GYP_dom"/>
</dbReference>
<dbReference type="Gene3D" id="3.40.50.2300">
    <property type="match status" value="1"/>
</dbReference>
<feature type="domain" description="HD" evidence="5">
    <location>
        <begin position="335"/>
        <end position="457"/>
    </location>
</feature>
<dbReference type="PROSITE" id="PS51831">
    <property type="entry name" value="HD"/>
    <property type="match status" value="1"/>
</dbReference>
<dbReference type="SUPFAM" id="SSF109604">
    <property type="entry name" value="HD-domain/PDEase-like"/>
    <property type="match status" value="1"/>
</dbReference>
<proteinExistence type="predicted"/>
<dbReference type="InterPro" id="IPR006674">
    <property type="entry name" value="HD_domain"/>
</dbReference>
<keyword evidence="8" id="KW-1185">Reference proteome</keyword>
<dbReference type="InterPro" id="IPR006675">
    <property type="entry name" value="HDIG_dom"/>
</dbReference>
<dbReference type="CDD" id="cd00077">
    <property type="entry name" value="HDc"/>
    <property type="match status" value="1"/>
</dbReference>
<dbReference type="Pfam" id="PF13487">
    <property type="entry name" value="HD_5"/>
    <property type="match status" value="1"/>
</dbReference>
<organism evidence="7 8">
    <name type="scientific">Desulfocicer vacuolatum DSM 3385</name>
    <dbReference type="NCBI Taxonomy" id="1121400"/>
    <lineage>
        <taxon>Bacteria</taxon>
        <taxon>Pseudomonadati</taxon>
        <taxon>Thermodesulfobacteriota</taxon>
        <taxon>Desulfobacteria</taxon>
        <taxon>Desulfobacterales</taxon>
        <taxon>Desulfobacteraceae</taxon>
        <taxon>Desulfocicer</taxon>
    </lineage>
</organism>